<evidence type="ECO:0000313" key="4">
    <source>
        <dbReference type="EMBL" id="KAG2468416.1"/>
    </source>
</evidence>
<evidence type="ECO:0000313" key="5">
    <source>
        <dbReference type="Proteomes" id="UP000886611"/>
    </source>
</evidence>
<dbReference type="SMART" id="SM00175">
    <property type="entry name" value="RAB"/>
    <property type="match status" value="1"/>
</dbReference>
<feature type="non-terminal residue" evidence="4">
    <location>
        <position position="1"/>
    </location>
</feature>
<name>A0A8X8BUG3_POLSE</name>
<gene>
    <name evidence="4" type="primary">Rab39a_1</name>
    <name evidence="4" type="ORF">GTO96_0015772</name>
</gene>
<dbReference type="InterPro" id="IPR005225">
    <property type="entry name" value="Small_GTP-bd"/>
</dbReference>
<dbReference type="SMART" id="SM00176">
    <property type="entry name" value="RAN"/>
    <property type="match status" value="1"/>
</dbReference>
<dbReference type="EMBL" id="JAATIS010000485">
    <property type="protein sequence ID" value="KAG2468416.1"/>
    <property type="molecule type" value="Genomic_DNA"/>
</dbReference>
<evidence type="ECO:0000256" key="2">
    <source>
        <dbReference type="ARBA" id="ARBA00022741"/>
    </source>
</evidence>
<dbReference type="InterPro" id="IPR050209">
    <property type="entry name" value="Rab_GTPases_membrane_traffic"/>
</dbReference>
<dbReference type="PRINTS" id="PR00449">
    <property type="entry name" value="RASTRNSFRMNG"/>
</dbReference>
<keyword evidence="3" id="KW-0342">GTP-binding</keyword>
<organism evidence="4 5">
    <name type="scientific">Polypterus senegalus</name>
    <name type="common">Senegal bichir</name>
    <dbReference type="NCBI Taxonomy" id="55291"/>
    <lineage>
        <taxon>Eukaryota</taxon>
        <taxon>Metazoa</taxon>
        <taxon>Chordata</taxon>
        <taxon>Craniata</taxon>
        <taxon>Vertebrata</taxon>
        <taxon>Euteleostomi</taxon>
        <taxon>Actinopterygii</taxon>
        <taxon>Polypteriformes</taxon>
        <taxon>Polypteridae</taxon>
        <taxon>Polypterus</taxon>
    </lineage>
</organism>
<evidence type="ECO:0000256" key="1">
    <source>
        <dbReference type="ARBA" id="ARBA00006270"/>
    </source>
</evidence>
<evidence type="ECO:0000256" key="3">
    <source>
        <dbReference type="ARBA" id="ARBA00023134"/>
    </source>
</evidence>
<dbReference type="NCBIfam" id="TIGR00231">
    <property type="entry name" value="small_GTP"/>
    <property type="match status" value="1"/>
</dbReference>
<comment type="similarity">
    <text evidence="1">Belongs to the small GTPase superfamily. Rab family.</text>
</comment>
<comment type="caution">
    <text evidence="4">The sequence shown here is derived from an EMBL/GenBank/DDBJ whole genome shotgun (WGS) entry which is preliminary data.</text>
</comment>
<dbReference type="GO" id="GO:0003924">
    <property type="term" value="F:GTPase activity"/>
    <property type="evidence" value="ECO:0007669"/>
    <property type="project" value="InterPro"/>
</dbReference>
<dbReference type="SUPFAM" id="SSF52540">
    <property type="entry name" value="P-loop containing nucleoside triphosphate hydrolases"/>
    <property type="match status" value="1"/>
</dbReference>
<dbReference type="InterPro" id="IPR027417">
    <property type="entry name" value="P-loop_NTPase"/>
</dbReference>
<dbReference type="GO" id="GO:0005525">
    <property type="term" value="F:GTP binding"/>
    <property type="evidence" value="ECO:0007669"/>
    <property type="project" value="UniProtKB-KW"/>
</dbReference>
<proteinExistence type="inferred from homology"/>
<keyword evidence="2" id="KW-0547">Nucleotide-binding</keyword>
<dbReference type="Gene3D" id="3.40.50.300">
    <property type="entry name" value="P-loop containing nucleotide triphosphate hydrolases"/>
    <property type="match status" value="2"/>
</dbReference>
<dbReference type="SMART" id="SM00173">
    <property type="entry name" value="RAS"/>
    <property type="match status" value="1"/>
</dbReference>
<dbReference type="InterPro" id="IPR001806">
    <property type="entry name" value="Small_GTPase"/>
</dbReference>
<dbReference type="PROSITE" id="PS51420">
    <property type="entry name" value="RHO"/>
    <property type="match status" value="1"/>
</dbReference>
<protein>
    <submittedName>
        <fullName evidence="4">RB39A protein</fullName>
    </submittedName>
</protein>
<dbReference type="PROSITE" id="PS51421">
    <property type="entry name" value="RAS"/>
    <property type="match status" value="1"/>
</dbReference>
<dbReference type="PANTHER" id="PTHR47979">
    <property type="entry name" value="DRAB11-RELATED"/>
    <property type="match status" value="1"/>
</dbReference>
<dbReference type="PROSITE" id="PS51419">
    <property type="entry name" value="RAB"/>
    <property type="match status" value="1"/>
</dbReference>
<dbReference type="AlphaFoldDB" id="A0A8X8BUG3"/>
<keyword evidence="5" id="KW-1185">Reference proteome</keyword>
<dbReference type="FunFam" id="3.40.50.300:FF:001447">
    <property type="entry name" value="Ras-related protein Rab-1B"/>
    <property type="match status" value="1"/>
</dbReference>
<dbReference type="Pfam" id="PF00071">
    <property type="entry name" value="Ras"/>
    <property type="match status" value="2"/>
</dbReference>
<feature type="non-terminal residue" evidence="4">
    <location>
        <position position="265"/>
    </location>
</feature>
<accession>A0A8X8BUG3</accession>
<reference evidence="4 5" key="1">
    <citation type="journal article" date="2021" name="Cell">
        <title>Tracing the genetic footprints of vertebrate landing in non-teleost ray-finned fishes.</title>
        <authorList>
            <person name="Bi X."/>
            <person name="Wang K."/>
            <person name="Yang L."/>
            <person name="Pan H."/>
            <person name="Jiang H."/>
            <person name="Wei Q."/>
            <person name="Fang M."/>
            <person name="Yu H."/>
            <person name="Zhu C."/>
            <person name="Cai Y."/>
            <person name="He Y."/>
            <person name="Gan X."/>
            <person name="Zeng H."/>
            <person name="Yu D."/>
            <person name="Zhu Y."/>
            <person name="Jiang H."/>
            <person name="Qiu Q."/>
            <person name="Yang H."/>
            <person name="Zhang Y.E."/>
            <person name="Wang W."/>
            <person name="Zhu M."/>
            <person name="He S."/>
            <person name="Zhang G."/>
        </authorList>
    </citation>
    <scope>NUCLEOTIDE SEQUENCE [LARGE SCALE GENOMIC DNA]</scope>
    <source>
        <strain evidence="4">Bchr_013</strain>
    </source>
</reference>
<dbReference type="Proteomes" id="UP000886611">
    <property type="component" value="Unassembled WGS sequence"/>
</dbReference>
<sequence>MELSWNFRFGVVILGDSFVGKSSLLKRYTDGTFDESRQSPLGIDFKVRFLDFDPGVLIKLLLWDTAGQERFRSIAKSYMRNSVGCILVFDLSQRHTFERVRDWHKEVTEYVKPCTMVFMLVGHKSDLRENIEVSREEAEGLVKELHMAGYTEASAKENLNVELAFEGLTREIYRLFMAGKIPVRNGWYGLTVGTPLRLEEPITQRSSFRPPHIHLSISMLVGDKSDLRENIEMSREEAEGLVKDLLEAGYTEASAKENLNVDLTF</sequence>
<dbReference type="SMART" id="SM00174">
    <property type="entry name" value="RHO"/>
    <property type="match status" value="1"/>
</dbReference>